<protein>
    <submittedName>
        <fullName evidence="2">Putative phospholipid-binding protein MlaC</fullName>
    </submittedName>
</protein>
<name>A0A2Z2NXD4_9GAMM</name>
<accession>A0A2Z2NXD4</accession>
<dbReference type="KEGG" id="gai:IMCC3135_29315"/>
<dbReference type="OrthoDB" id="9787053at2"/>
<dbReference type="Pfam" id="PF05494">
    <property type="entry name" value="MlaC"/>
    <property type="match status" value="1"/>
</dbReference>
<dbReference type="InterPro" id="IPR008869">
    <property type="entry name" value="MlaC/ttg2D"/>
</dbReference>
<keyword evidence="3" id="KW-1185">Reference proteome</keyword>
<evidence type="ECO:0000313" key="2">
    <source>
        <dbReference type="EMBL" id="ASJ75913.1"/>
    </source>
</evidence>
<dbReference type="PIRSF" id="PIRSF004649">
    <property type="entry name" value="MlaC"/>
    <property type="match status" value="1"/>
</dbReference>
<organism evidence="2 3">
    <name type="scientific">Granulosicoccus antarcticus IMCC3135</name>
    <dbReference type="NCBI Taxonomy" id="1192854"/>
    <lineage>
        <taxon>Bacteria</taxon>
        <taxon>Pseudomonadati</taxon>
        <taxon>Pseudomonadota</taxon>
        <taxon>Gammaproteobacteria</taxon>
        <taxon>Chromatiales</taxon>
        <taxon>Granulosicoccaceae</taxon>
        <taxon>Granulosicoccus</taxon>
    </lineage>
</organism>
<dbReference type="Gene3D" id="3.10.450.710">
    <property type="entry name" value="Tgt2/MlaC"/>
    <property type="match status" value="1"/>
</dbReference>
<proteinExistence type="predicted"/>
<dbReference type="AlphaFoldDB" id="A0A2Z2NXD4"/>
<sequence length="200" mass="22440">MFKKIQVVLTSLILSVASMATFAADHPAQEMVESSITSMLDVLKNDGDKIESDPDYLQSKVDELIVPHLDFDTMTKLAVGKFWRRADESQQVELVEEFETLLLNTYTGALTQYSGETITFDPFRPEEREDRAVVRSTFTQSGGSDVPVVYKLREKGGWTIYDIEVNNISLVTNYRTAFTSEIGKGGIDGLIKTLKDRNAK</sequence>
<reference evidence="2 3" key="1">
    <citation type="submission" date="2016-12" db="EMBL/GenBank/DDBJ databases">
        <authorList>
            <person name="Song W.-J."/>
            <person name="Kurnit D.M."/>
        </authorList>
    </citation>
    <scope>NUCLEOTIDE SEQUENCE [LARGE SCALE GENOMIC DNA]</scope>
    <source>
        <strain evidence="2 3">IMCC3135</strain>
    </source>
</reference>
<dbReference type="PANTHER" id="PTHR36573">
    <property type="entry name" value="INTERMEMBRANE PHOSPHOLIPID TRANSPORT SYSTEM BINDING PROTEIN MLAC"/>
    <property type="match status" value="1"/>
</dbReference>
<keyword evidence="1" id="KW-0732">Signal</keyword>
<dbReference type="PANTHER" id="PTHR36573:SF1">
    <property type="entry name" value="INTERMEMBRANE PHOSPHOLIPID TRANSPORT SYSTEM BINDING PROTEIN MLAC"/>
    <property type="match status" value="1"/>
</dbReference>
<feature type="signal peptide" evidence="1">
    <location>
        <begin position="1"/>
        <end position="23"/>
    </location>
</feature>
<dbReference type="EMBL" id="CP018632">
    <property type="protein sequence ID" value="ASJ75913.1"/>
    <property type="molecule type" value="Genomic_DNA"/>
</dbReference>
<dbReference type="Proteomes" id="UP000250079">
    <property type="component" value="Chromosome"/>
</dbReference>
<gene>
    <name evidence="2" type="primary">mlaC</name>
    <name evidence="2" type="ORF">IMCC3135_29315</name>
</gene>
<dbReference type="RefSeq" id="WP_088920753.1">
    <property type="nucleotide sequence ID" value="NZ_CP018632.1"/>
</dbReference>
<dbReference type="InterPro" id="IPR042245">
    <property type="entry name" value="Tgt2/MlaC_sf"/>
</dbReference>
<evidence type="ECO:0000313" key="3">
    <source>
        <dbReference type="Proteomes" id="UP000250079"/>
    </source>
</evidence>
<evidence type="ECO:0000256" key="1">
    <source>
        <dbReference type="SAM" id="SignalP"/>
    </source>
</evidence>
<feature type="chain" id="PRO_5016262162" evidence="1">
    <location>
        <begin position="24"/>
        <end position="200"/>
    </location>
</feature>